<dbReference type="InterPro" id="IPR011059">
    <property type="entry name" value="Metal-dep_hydrolase_composite"/>
</dbReference>
<evidence type="ECO:0000313" key="8">
    <source>
        <dbReference type="Proteomes" id="UP000321412"/>
    </source>
</evidence>
<dbReference type="EMBL" id="VOSM01000006">
    <property type="protein sequence ID" value="TXD36087.1"/>
    <property type="molecule type" value="Genomic_DNA"/>
</dbReference>
<organism evidence="7 8">
    <name type="scientific">Lujinxingia vulgaris</name>
    <dbReference type="NCBI Taxonomy" id="2600176"/>
    <lineage>
        <taxon>Bacteria</taxon>
        <taxon>Deltaproteobacteria</taxon>
        <taxon>Bradymonadales</taxon>
        <taxon>Lujinxingiaceae</taxon>
        <taxon>Lujinxingia</taxon>
    </lineage>
</organism>
<dbReference type="Pfam" id="PF01979">
    <property type="entry name" value="Amidohydro_1"/>
    <property type="match status" value="1"/>
</dbReference>
<feature type="domain" description="Amidohydrolase-related" evidence="6">
    <location>
        <begin position="52"/>
        <end position="428"/>
    </location>
</feature>
<dbReference type="InterPro" id="IPR006680">
    <property type="entry name" value="Amidohydro-rel"/>
</dbReference>
<dbReference type="RefSeq" id="WP_146981924.1">
    <property type="nucleotide sequence ID" value="NZ_VOSM01000006.1"/>
</dbReference>
<dbReference type="AlphaFoldDB" id="A0A5C6XBB2"/>
<comment type="caution">
    <text evidence="7">The sequence shown here is derived from an EMBL/GenBank/DDBJ whole genome shotgun (WGS) entry which is preliminary data.</text>
</comment>
<comment type="similarity">
    <text evidence="3">Belongs to the metallo-dependent hydrolases superfamily. DHOase family. Class I DHOase subfamily.</text>
</comment>
<dbReference type="GO" id="GO:0006145">
    <property type="term" value="P:purine nucleobase catabolic process"/>
    <property type="evidence" value="ECO:0007669"/>
    <property type="project" value="TreeGrafter"/>
</dbReference>
<dbReference type="CDD" id="cd01318">
    <property type="entry name" value="DHOase_IIb"/>
    <property type="match status" value="1"/>
</dbReference>
<proteinExistence type="inferred from homology"/>
<dbReference type="GO" id="GO:0005737">
    <property type="term" value="C:cytoplasm"/>
    <property type="evidence" value="ECO:0007669"/>
    <property type="project" value="TreeGrafter"/>
</dbReference>
<comment type="function">
    <text evidence="2">Catalyzes the reversible cyclization of carbamoyl aspartate to dihydroorotate.</text>
</comment>
<reference evidence="7 8" key="1">
    <citation type="submission" date="2019-08" db="EMBL/GenBank/DDBJ databases">
        <title>Bradymonadales sp. TMQ4.</title>
        <authorList>
            <person name="Liang Q."/>
        </authorList>
    </citation>
    <scope>NUCLEOTIDE SEQUENCE [LARGE SCALE GENOMIC DNA]</scope>
    <source>
        <strain evidence="7 8">TMQ4</strain>
    </source>
</reference>
<dbReference type="InterPro" id="IPR002195">
    <property type="entry name" value="Dihydroorotase_CS"/>
</dbReference>
<dbReference type="OrthoDB" id="9803027at2"/>
<name>A0A5C6XBB2_9DELT</name>
<evidence type="ECO:0000256" key="1">
    <source>
        <dbReference type="ARBA" id="ARBA00001947"/>
    </source>
</evidence>
<dbReference type="InterPro" id="IPR050138">
    <property type="entry name" value="DHOase/Allantoinase_Hydrolase"/>
</dbReference>
<dbReference type="PROSITE" id="PS00482">
    <property type="entry name" value="DIHYDROOROTASE_1"/>
    <property type="match status" value="1"/>
</dbReference>
<dbReference type="GO" id="GO:0046872">
    <property type="term" value="F:metal ion binding"/>
    <property type="evidence" value="ECO:0007669"/>
    <property type="project" value="UniProtKB-KW"/>
</dbReference>
<protein>
    <submittedName>
        <fullName evidence="7">Amidohydrolase family protein</fullName>
    </submittedName>
</protein>
<keyword evidence="5 7" id="KW-0378">Hydrolase</keyword>
<evidence type="ECO:0000256" key="2">
    <source>
        <dbReference type="ARBA" id="ARBA00002368"/>
    </source>
</evidence>
<dbReference type="PANTHER" id="PTHR43668:SF4">
    <property type="entry name" value="ALLANTOINASE"/>
    <property type="match status" value="1"/>
</dbReference>
<keyword evidence="4" id="KW-0479">Metal-binding</keyword>
<dbReference type="SUPFAM" id="SSF51556">
    <property type="entry name" value="Metallo-dependent hydrolases"/>
    <property type="match status" value="1"/>
</dbReference>
<comment type="cofactor">
    <cofactor evidence="1">
        <name>Zn(2+)</name>
        <dbReference type="ChEBI" id="CHEBI:29105"/>
    </cofactor>
</comment>
<sequence length="453" mass="50153">MTRWVIRDAVVFAEAGERVEGDVLVEEGRIARVGDVGDAGGAEEVRAEGRWLWPGVIDAHVHFREPGPTHKEDWDSGSAAAVSGGVTSVIDMPNTSPSTTTLARLREKREVARAKSRCNVGLYFGANPENLDAIVASHGEEAVAGLKIFMADSTGDLLVDRYEDLERIFEGYEGRICVHAEDAERMREREAMFEGREDPGVHSEIRDAETAARAVEVAGELAARFGRRVHVLHLSTRAELAALKEARARMEELGSGGRITCEVCPHHLFLDVHDYEFWGTRVQMNPPLRQEADRDAMWEALRRGEVEMIATDHAPHTPEEKAHPYGQAPSGVPGVELSLPLMLDAAFRGVCSYEEVLSWMCEGPALVHQVVDRGRIVEGAFADLVLIDPHMMRRVLDQDQRSRCGWTPYAGRDLTGWPVRTWVNGKEVFRRLDEGAGEVVGKGGEGMWMAFEG</sequence>
<dbReference type="GO" id="GO:0004038">
    <property type="term" value="F:allantoinase activity"/>
    <property type="evidence" value="ECO:0007669"/>
    <property type="project" value="TreeGrafter"/>
</dbReference>
<evidence type="ECO:0000256" key="4">
    <source>
        <dbReference type="ARBA" id="ARBA00022723"/>
    </source>
</evidence>
<gene>
    <name evidence="7" type="ORF">FRC98_13250</name>
</gene>
<evidence type="ECO:0000256" key="3">
    <source>
        <dbReference type="ARBA" id="ARBA00010286"/>
    </source>
</evidence>
<dbReference type="Gene3D" id="3.20.20.140">
    <property type="entry name" value="Metal-dependent hydrolases"/>
    <property type="match status" value="1"/>
</dbReference>
<dbReference type="PROSITE" id="PS00483">
    <property type="entry name" value="DIHYDROOROTASE_2"/>
    <property type="match status" value="1"/>
</dbReference>
<dbReference type="PANTHER" id="PTHR43668">
    <property type="entry name" value="ALLANTOINASE"/>
    <property type="match status" value="1"/>
</dbReference>
<evidence type="ECO:0000259" key="6">
    <source>
        <dbReference type="Pfam" id="PF01979"/>
    </source>
</evidence>
<dbReference type="Proteomes" id="UP000321412">
    <property type="component" value="Unassembled WGS sequence"/>
</dbReference>
<evidence type="ECO:0000256" key="5">
    <source>
        <dbReference type="ARBA" id="ARBA00022801"/>
    </source>
</evidence>
<dbReference type="InterPro" id="IPR032466">
    <property type="entry name" value="Metal_Hydrolase"/>
</dbReference>
<evidence type="ECO:0000313" key="7">
    <source>
        <dbReference type="EMBL" id="TXD36087.1"/>
    </source>
</evidence>
<keyword evidence="8" id="KW-1185">Reference proteome</keyword>
<dbReference type="SUPFAM" id="SSF51338">
    <property type="entry name" value="Composite domain of metallo-dependent hydrolases"/>
    <property type="match status" value="1"/>
</dbReference>
<dbReference type="Gene3D" id="2.30.40.10">
    <property type="entry name" value="Urease, subunit C, domain 1"/>
    <property type="match status" value="1"/>
</dbReference>
<accession>A0A5C6XBB2</accession>
<dbReference type="NCBIfam" id="TIGR00857">
    <property type="entry name" value="pyrC_multi"/>
    <property type="match status" value="1"/>
</dbReference>